<gene>
    <name evidence="1" type="ORF">GCM10025863_06370</name>
</gene>
<keyword evidence="2" id="KW-1185">Reference proteome</keyword>
<reference evidence="2" key="1">
    <citation type="journal article" date="2019" name="Int. J. Syst. Evol. Microbiol.">
        <title>The Global Catalogue of Microorganisms (GCM) 10K type strain sequencing project: providing services to taxonomists for standard genome sequencing and annotation.</title>
        <authorList>
            <consortium name="The Broad Institute Genomics Platform"/>
            <consortium name="The Broad Institute Genome Sequencing Center for Infectious Disease"/>
            <person name="Wu L."/>
            <person name="Ma J."/>
        </authorList>
    </citation>
    <scope>NUCLEOTIDE SEQUENCE [LARGE SCALE GENOMIC DNA]</scope>
    <source>
        <strain evidence="2">NBRC 106310</strain>
    </source>
</reference>
<name>A0ABM8FRK1_9MICO</name>
<proteinExistence type="predicted"/>
<dbReference type="EMBL" id="AP027728">
    <property type="protein sequence ID" value="BDZ38023.1"/>
    <property type="molecule type" value="Genomic_DNA"/>
</dbReference>
<evidence type="ECO:0000313" key="2">
    <source>
        <dbReference type="Proteomes" id="UP001321543"/>
    </source>
</evidence>
<organism evidence="1 2">
    <name type="scientific">Microbacterium suwonense</name>
    <dbReference type="NCBI Taxonomy" id="683047"/>
    <lineage>
        <taxon>Bacteria</taxon>
        <taxon>Bacillati</taxon>
        <taxon>Actinomycetota</taxon>
        <taxon>Actinomycetes</taxon>
        <taxon>Micrococcales</taxon>
        <taxon>Microbacteriaceae</taxon>
        <taxon>Microbacterium</taxon>
    </lineage>
</organism>
<evidence type="ECO:0000313" key="1">
    <source>
        <dbReference type="EMBL" id="BDZ38023.1"/>
    </source>
</evidence>
<dbReference type="Proteomes" id="UP001321543">
    <property type="component" value="Chromosome"/>
</dbReference>
<accession>A0ABM8FRK1</accession>
<sequence length="44" mass="5357">MWDFLFTYYAYKPSVLRRWHPGAGVALQNAPERLGWRWYPRRSG</sequence>
<protein>
    <submittedName>
        <fullName evidence="1">Uncharacterized protein</fullName>
    </submittedName>
</protein>